<keyword evidence="2" id="KW-1185">Reference proteome</keyword>
<dbReference type="RefSeq" id="WP_224753284.1">
    <property type="nucleotide sequence ID" value="NZ_JACXZA010000001.1"/>
</dbReference>
<sequence length="166" mass="19276">MNMTDAELFYNSFNSEQVYAAKRQRWSIEASQSPYQPAEAEKHARERLHSWLLDHIPMPTITNPYQYVQNVRLERERKVTVQTQDGLGVTTPLLNGEEHISFPISKSAAPDLNIFQIYMSDAPMSSRLAIIRDIQLNYVLQDKPKLHDIVVKTLNKLNFTDEAWRT</sequence>
<comment type="caution">
    <text evidence="1">The sequence shown here is derived from an EMBL/GenBank/DDBJ whole genome shotgun (WGS) entry which is preliminary data.</text>
</comment>
<name>A0ABR8MV83_9BACL</name>
<organism evidence="1 2">
    <name type="scientific">Paenibacillus terricola</name>
    <dbReference type="NCBI Taxonomy" id="2763503"/>
    <lineage>
        <taxon>Bacteria</taxon>
        <taxon>Bacillati</taxon>
        <taxon>Bacillota</taxon>
        <taxon>Bacilli</taxon>
        <taxon>Bacillales</taxon>
        <taxon>Paenibacillaceae</taxon>
        <taxon>Paenibacillus</taxon>
    </lineage>
</organism>
<gene>
    <name evidence="1" type="ORF">H8B09_06675</name>
</gene>
<reference evidence="1 2" key="1">
    <citation type="submission" date="2020-09" db="EMBL/GenBank/DDBJ databases">
        <title>Paenibacillus sp. strain PR3 16S rRNA gene Genome sequencing and assembly.</title>
        <authorList>
            <person name="Kim J."/>
        </authorList>
    </citation>
    <scope>NUCLEOTIDE SEQUENCE [LARGE SCALE GENOMIC DNA]</scope>
    <source>
        <strain evidence="1 2">PR3</strain>
    </source>
</reference>
<accession>A0ABR8MV83</accession>
<dbReference type="EMBL" id="JACXZA010000001">
    <property type="protein sequence ID" value="MBD3918434.1"/>
    <property type="molecule type" value="Genomic_DNA"/>
</dbReference>
<protein>
    <submittedName>
        <fullName evidence="1">Uncharacterized protein</fullName>
    </submittedName>
</protein>
<dbReference type="Proteomes" id="UP000609346">
    <property type="component" value="Unassembled WGS sequence"/>
</dbReference>
<proteinExistence type="predicted"/>
<evidence type="ECO:0000313" key="2">
    <source>
        <dbReference type="Proteomes" id="UP000609346"/>
    </source>
</evidence>
<evidence type="ECO:0000313" key="1">
    <source>
        <dbReference type="EMBL" id="MBD3918434.1"/>
    </source>
</evidence>